<evidence type="ECO:0000256" key="18">
    <source>
        <dbReference type="PROSITE-ProRule" id="PRU00409"/>
    </source>
</evidence>
<evidence type="ECO:0000256" key="11">
    <source>
        <dbReference type="ARBA" id="ARBA00022960"/>
    </source>
</evidence>
<dbReference type="Gene3D" id="3.40.50.20">
    <property type="match status" value="1"/>
</dbReference>
<evidence type="ECO:0000259" key="19">
    <source>
        <dbReference type="PROSITE" id="PS50975"/>
    </source>
</evidence>
<evidence type="ECO:0000256" key="2">
    <source>
        <dbReference type="ARBA" id="ARBA00003921"/>
    </source>
</evidence>
<dbReference type="RefSeq" id="WP_188365810.1">
    <property type="nucleotide sequence ID" value="NZ_BAABJF010000009.1"/>
</dbReference>
<comment type="cofactor">
    <cofactor evidence="17">
        <name>Mg(2+)</name>
        <dbReference type="ChEBI" id="CHEBI:18420"/>
    </cofactor>
    <cofactor evidence="17">
        <name>Mn(2+)</name>
        <dbReference type="ChEBI" id="CHEBI:29035"/>
    </cofactor>
    <text evidence="17">Binds 2 magnesium or manganese ions per subunit.</text>
</comment>
<evidence type="ECO:0000313" key="20">
    <source>
        <dbReference type="EMBL" id="GGG00424.1"/>
    </source>
</evidence>
<comment type="catalytic activity">
    <reaction evidence="14 15">
        <text>2 D-alanine + ATP = D-alanyl-D-alanine + ADP + phosphate + H(+)</text>
        <dbReference type="Rhea" id="RHEA:11224"/>
        <dbReference type="ChEBI" id="CHEBI:15378"/>
        <dbReference type="ChEBI" id="CHEBI:30616"/>
        <dbReference type="ChEBI" id="CHEBI:43474"/>
        <dbReference type="ChEBI" id="CHEBI:57416"/>
        <dbReference type="ChEBI" id="CHEBI:57822"/>
        <dbReference type="ChEBI" id="CHEBI:456216"/>
        <dbReference type="EC" id="6.3.2.4"/>
    </reaction>
</comment>
<evidence type="ECO:0000256" key="13">
    <source>
        <dbReference type="ARBA" id="ARBA00023316"/>
    </source>
</evidence>
<evidence type="ECO:0000256" key="4">
    <source>
        <dbReference type="ARBA" id="ARBA00004752"/>
    </source>
</evidence>
<evidence type="ECO:0000256" key="10">
    <source>
        <dbReference type="ARBA" id="ARBA00022840"/>
    </source>
</evidence>
<dbReference type="NCBIfam" id="NF002378">
    <property type="entry name" value="PRK01372.1"/>
    <property type="match status" value="1"/>
</dbReference>
<keyword evidence="17" id="KW-0460">Magnesium</keyword>
<evidence type="ECO:0000256" key="16">
    <source>
        <dbReference type="PIRSR" id="PIRSR039102-1"/>
    </source>
</evidence>
<dbReference type="EMBL" id="BMEO01000012">
    <property type="protein sequence ID" value="GGG00424.1"/>
    <property type="molecule type" value="Genomic_DNA"/>
</dbReference>
<dbReference type="InterPro" id="IPR013815">
    <property type="entry name" value="ATP_grasp_subdomain_1"/>
</dbReference>
<keyword evidence="9 18" id="KW-0547">Nucleotide-binding</keyword>
<comment type="caution">
    <text evidence="20">The sequence shown here is derived from an EMBL/GenBank/DDBJ whole genome shotgun (WGS) entry which is preliminary data.</text>
</comment>
<evidence type="ECO:0000256" key="8">
    <source>
        <dbReference type="ARBA" id="ARBA00022598"/>
    </source>
</evidence>
<dbReference type="InterPro" id="IPR011127">
    <property type="entry name" value="Dala_Dala_lig_N"/>
</dbReference>
<evidence type="ECO:0000256" key="1">
    <source>
        <dbReference type="ARBA" id="ARBA00001936"/>
    </source>
</evidence>
<feature type="binding site" evidence="17">
    <location>
        <position position="247"/>
    </location>
    <ligand>
        <name>Mg(2+)</name>
        <dbReference type="ChEBI" id="CHEBI:18420"/>
        <label>1</label>
    </ligand>
</feature>
<feature type="domain" description="ATP-grasp" evidence="19">
    <location>
        <begin position="100"/>
        <end position="293"/>
    </location>
</feature>
<proteinExistence type="inferred from homology"/>
<dbReference type="GO" id="GO:0005524">
    <property type="term" value="F:ATP binding"/>
    <property type="evidence" value="ECO:0007669"/>
    <property type="project" value="UniProtKB-UniRule"/>
</dbReference>
<dbReference type="GO" id="GO:0005829">
    <property type="term" value="C:cytosol"/>
    <property type="evidence" value="ECO:0007669"/>
    <property type="project" value="TreeGrafter"/>
</dbReference>
<accession>A0A917FTP2</accession>
<dbReference type="NCBIfam" id="TIGR01205">
    <property type="entry name" value="D_ala_D_alaTIGR"/>
    <property type="match status" value="1"/>
</dbReference>
<keyword evidence="7 15" id="KW-0963">Cytoplasm</keyword>
<evidence type="ECO:0000256" key="9">
    <source>
        <dbReference type="ARBA" id="ARBA00022741"/>
    </source>
</evidence>
<name>A0A917FTP2_9GAMM</name>
<dbReference type="GO" id="GO:0071555">
    <property type="term" value="P:cell wall organization"/>
    <property type="evidence" value="ECO:0007669"/>
    <property type="project" value="UniProtKB-KW"/>
</dbReference>
<comment type="function">
    <text evidence="2 15">Cell wall formation.</text>
</comment>
<reference evidence="20" key="2">
    <citation type="submission" date="2020-09" db="EMBL/GenBank/DDBJ databases">
        <authorList>
            <person name="Sun Q."/>
            <person name="Zhou Y."/>
        </authorList>
    </citation>
    <scope>NUCLEOTIDE SEQUENCE</scope>
    <source>
        <strain evidence="20">CGMCC 1.12181</strain>
    </source>
</reference>
<gene>
    <name evidence="15 20" type="primary">ddl</name>
    <name evidence="20" type="ORF">GCM10011365_22060</name>
</gene>
<evidence type="ECO:0000256" key="5">
    <source>
        <dbReference type="ARBA" id="ARBA00010871"/>
    </source>
</evidence>
<dbReference type="InterPro" id="IPR005905">
    <property type="entry name" value="D_ala_D_ala"/>
</dbReference>
<dbReference type="Pfam" id="PF01820">
    <property type="entry name" value="Dala_Dala_lig_N"/>
    <property type="match status" value="1"/>
</dbReference>
<protein>
    <recommendedName>
        <fullName evidence="6 15">D-alanine--D-alanine ligase</fullName>
        <ecNumber evidence="6 15">6.3.2.4</ecNumber>
    </recommendedName>
    <alternativeName>
        <fullName evidence="15">D-Ala-D-Ala ligase</fullName>
    </alternativeName>
    <alternativeName>
        <fullName evidence="15">D-alanylalanine synthetase</fullName>
    </alternativeName>
</protein>
<dbReference type="PROSITE" id="PS00844">
    <property type="entry name" value="DALA_DALA_LIGASE_2"/>
    <property type="match status" value="1"/>
</dbReference>
<dbReference type="GO" id="GO:0008360">
    <property type="term" value="P:regulation of cell shape"/>
    <property type="evidence" value="ECO:0007669"/>
    <property type="project" value="UniProtKB-KW"/>
</dbReference>
<feature type="active site" evidence="16">
    <location>
        <position position="140"/>
    </location>
</feature>
<keyword evidence="12 15" id="KW-0573">Peptidoglycan synthesis</keyword>
<keyword evidence="8 15" id="KW-0436">Ligase</keyword>
<evidence type="ECO:0000256" key="15">
    <source>
        <dbReference type="HAMAP-Rule" id="MF_00047"/>
    </source>
</evidence>
<evidence type="ECO:0000256" key="14">
    <source>
        <dbReference type="ARBA" id="ARBA00047614"/>
    </source>
</evidence>
<keyword evidence="11 15" id="KW-0133">Cell shape</keyword>
<feature type="binding site" evidence="17">
    <location>
        <position position="260"/>
    </location>
    <ligand>
        <name>Mg(2+)</name>
        <dbReference type="ChEBI" id="CHEBI:18420"/>
        <label>1</label>
    </ligand>
</feature>
<dbReference type="SUPFAM" id="SSF56059">
    <property type="entry name" value="Glutathione synthetase ATP-binding domain-like"/>
    <property type="match status" value="1"/>
</dbReference>
<dbReference type="Proteomes" id="UP000605253">
    <property type="component" value="Unassembled WGS sequence"/>
</dbReference>
<comment type="subcellular location">
    <subcellularLocation>
        <location evidence="3 15">Cytoplasm</location>
    </subcellularLocation>
</comment>
<keyword evidence="10 18" id="KW-0067">ATP-binding</keyword>
<sequence>MAKRIALLMGGHSAERDVSLSSGHAVAKALKALGHEVICANDLKELKALSRHGIDLVFNILHGADGEDGRLAAWLALEGVPYTGCDYVGGCLSWHKHMAKTLVAQHGISTPPFQLLDKPEQLIVDAAEGPWIVKPASEGSSVGLTKVNHADDLSEVVRQAFNLTDQVLVEQFMAGVECTVGMVGEVILPVVSIEPAGELYDYEAKYNSQKTRYQCPAPLSKAMQRQLQSDTQLIFDVLQIKGWGRVDFIVDEAGRRWFLEANTTPGMTATSLLPKAAQVHGWDFNRLVAEIIKTGERNE</sequence>
<evidence type="ECO:0000256" key="12">
    <source>
        <dbReference type="ARBA" id="ARBA00022984"/>
    </source>
</evidence>
<evidence type="ECO:0000256" key="7">
    <source>
        <dbReference type="ARBA" id="ARBA00022490"/>
    </source>
</evidence>
<evidence type="ECO:0000313" key="21">
    <source>
        <dbReference type="Proteomes" id="UP000605253"/>
    </source>
</evidence>
<dbReference type="PANTHER" id="PTHR23132">
    <property type="entry name" value="D-ALANINE--D-ALANINE LIGASE"/>
    <property type="match status" value="1"/>
</dbReference>
<comment type="similarity">
    <text evidence="5 15">Belongs to the D-alanine--D-alanine ligase family.</text>
</comment>
<evidence type="ECO:0000256" key="17">
    <source>
        <dbReference type="PIRSR" id="PIRSR039102-3"/>
    </source>
</evidence>
<dbReference type="InterPro" id="IPR016185">
    <property type="entry name" value="PreATP-grasp_dom_sf"/>
</dbReference>
<evidence type="ECO:0000256" key="6">
    <source>
        <dbReference type="ARBA" id="ARBA00012216"/>
    </source>
</evidence>
<comment type="cofactor">
    <cofactor evidence="1">
        <name>Mn(2+)</name>
        <dbReference type="ChEBI" id="CHEBI:29035"/>
    </cofactor>
</comment>
<dbReference type="PIRSF" id="PIRSF039102">
    <property type="entry name" value="Ddl/VanB"/>
    <property type="match status" value="1"/>
</dbReference>
<dbReference type="SUPFAM" id="SSF52440">
    <property type="entry name" value="PreATP-grasp domain"/>
    <property type="match status" value="1"/>
</dbReference>
<reference evidence="20" key="1">
    <citation type="journal article" date="2014" name="Int. J. Syst. Evol. Microbiol.">
        <title>Complete genome sequence of Corynebacterium casei LMG S-19264T (=DSM 44701T), isolated from a smear-ripened cheese.</title>
        <authorList>
            <consortium name="US DOE Joint Genome Institute (JGI-PGF)"/>
            <person name="Walter F."/>
            <person name="Albersmeier A."/>
            <person name="Kalinowski J."/>
            <person name="Ruckert C."/>
        </authorList>
    </citation>
    <scope>NUCLEOTIDE SEQUENCE</scope>
    <source>
        <strain evidence="20">CGMCC 1.12181</strain>
    </source>
</reference>
<keyword evidence="13 15" id="KW-0961">Cell wall biogenesis/degradation</keyword>
<feature type="binding site" evidence="17">
    <location>
        <position position="260"/>
    </location>
    <ligand>
        <name>Mg(2+)</name>
        <dbReference type="ChEBI" id="CHEBI:18420"/>
        <label>2</label>
    </ligand>
</feature>
<comment type="pathway">
    <text evidence="4 15">Cell wall biogenesis; peptidoglycan biosynthesis.</text>
</comment>
<dbReference type="InterPro" id="IPR011761">
    <property type="entry name" value="ATP-grasp"/>
</dbReference>
<keyword evidence="21" id="KW-1185">Reference proteome</keyword>
<organism evidence="20 21">
    <name type="scientific">Marinicella pacifica</name>
    <dbReference type="NCBI Taxonomy" id="1171543"/>
    <lineage>
        <taxon>Bacteria</taxon>
        <taxon>Pseudomonadati</taxon>
        <taxon>Pseudomonadota</taxon>
        <taxon>Gammaproteobacteria</taxon>
        <taxon>Lysobacterales</taxon>
        <taxon>Marinicellaceae</taxon>
        <taxon>Marinicella</taxon>
    </lineage>
</organism>
<feature type="active site" evidence="16">
    <location>
        <position position="271"/>
    </location>
</feature>
<dbReference type="Gene3D" id="3.30.470.20">
    <property type="entry name" value="ATP-grasp fold, B domain"/>
    <property type="match status" value="1"/>
</dbReference>
<dbReference type="InterPro" id="IPR000291">
    <property type="entry name" value="D-Ala_lig_Van_CS"/>
</dbReference>
<dbReference type="GO" id="GO:0046872">
    <property type="term" value="F:metal ion binding"/>
    <property type="evidence" value="ECO:0007669"/>
    <property type="project" value="UniProtKB-KW"/>
</dbReference>
<dbReference type="GO" id="GO:0008716">
    <property type="term" value="F:D-alanine-D-alanine ligase activity"/>
    <property type="evidence" value="ECO:0007669"/>
    <property type="project" value="UniProtKB-UniRule"/>
</dbReference>
<dbReference type="Gene3D" id="3.30.1490.20">
    <property type="entry name" value="ATP-grasp fold, A domain"/>
    <property type="match status" value="1"/>
</dbReference>
<evidence type="ECO:0000256" key="3">
    <source>
        <dbReference type="ARBA" id="ARBA00004496"/>
    </source>
</evidence>
<feature type="active site" evidence="16">
    <location>
        <position position="15"/>
    </location>
</feature>
<keyword evidence="17" id="KW-0464">Manganese</keyword>
<dbReference type="GO" id="GO:0009252">
    <property type="term" value="P:peptidoglycan biosynthetic process"/>
    <property type="evidence" value="ECO:0007669"/>
    <property type="project" value="UniProtKB-UniRule"/>
</dbReference>
<feature type="binding site" evidence="17">
    <location>
        <position position="262"/>
    </location>
    <ligand>
        <name>Mg(2+)</name>
        <dbReference type="ChEBI" id="CHEBI:18420"/>
        <label>2</label>
    </ligand>
</feature>
<dbReference type="PROSITE" id="PS00843">
    <property type="entry name" value="DALA_DALA_LIGASE_1"/>
    <property type="match status" value="1"/>
</dbReference>
<dbReference type="PROSITE" id="PS50975">
    <property type="entry name" value="ATP_GRASP"/>
    <property type="match status" value="1"/>
</dbReference>
<keyword evidence="17" id="KW-0479">Metal-binding</keyword>
<dbReference type="PANTHER" id="PTHR23132:SF23">
    <property type="entry name" value="D-ALANINE--D-ALANINE LIGASE B"/>
    <property type="match status" value="1"/>
</dbReference>
<dbReference type="Pfam" id="PF07478">
    <property type="entry name" value="Dala_Dala_lig_C"/>
    <property type="match status" value="1"/>
</dbReference>
<dbReference type="EC" id="6.3.2.4" evidence="6 15"/>
<dbReference type="HAMAP" id="MF_00047">
    <property type="entry name" value="Dala_Dala_lig"/>
    <property type="match status" value="1"/>
</dbReference>
<dbReference type="InterPro" id="IPR011095">
    <property type="entry name" value="Dala_Dala_lig_C"/>
</dbReference>
<dbReference type="AlphaFoldDB" id="A0A917FTP2"/>